<organism evidence="2 3">
    <name type="scientific">Floridaenema flaviceps BLCC-F50</name>
    <dbReference type="NCBI Taxonomy" id="3153642"/>
    <lineage>
        <taxon>Bacteria</taxon>
        <taxon>Bacillati</taxon>
        <taxon>Cyanobacteriota</taxon>
        <taxon>Cyanophyceae</taxon>
        <taxon>Oscillatoriophycideae</taxon>
        <taxon>Aerosakkonematales</taxon>
        <taxon>Aerosakkonemataceae</taxon>
        <taxon>Floridanema</taxon>
        <taxon>Floridanema flaviceps</taxon>
    </lineage>
</organism>
<dbReference type="SMART" id="SM00465">
    <property type="entry name" value="GIYc"/>
    <property type="match status" value="1"/>
</dbReference>
<accession>A0ABV4XTL6</accession>
<dbReference type="PROSITE" id="PS50164">
    <property type="entry name" value="GIY_YIG"/>
    <property type="match status" value="1"/>
</dbReference>
<dbReference type="InterPro" id="IPR000305">
    <property type="entry name" value="GIY-YIG_endonuc"/>
</dbReference>
<evidence type="ECO:0000313" key="2">
    <source>
        <dbReference type="EMBL" id="MFB2895049.1"/>
    </source>
</evidence>
<name>A0ABV4XTL6_9CYAN</name>
<evidence type="ECO:0000259" key="1">
    <source>
        <dbReference type="PROSITE" id="PS50164"/>
    </source>
</evidence>
<gene>
    <name evidence="2" type="ORF">ACE1CI_19255</name>
</gene>
<feature type="domain" description="GIY-YIG" evidence="1">
    <location>
        <begin position="19"/>
        <end position="95"/>
    </location>
</feature>
<keyword evidence="3" id="KW-1185">Reference proteome</keyword>
<dbReference type="Gene3D" id="3.40.1440.10">
    <property type="entry name" value="GIY-YIG endonuclease"/>
    <property type="match status" value="1"/>
</dbReference>
<dbReference type="InterPro" id="IPR035901">
    <property type="entry name" value="GIY-YIG_endonuc_sf"/>
</dbReference>
<dbReference type="Proteomes" id="UP001576784">
    <property type="component" value="Unassembled WGS sequence"/>
</dbReference>
<sequence>MEWKTWSNLPLTRRELLPSQPGIYVVVDAEEQVWYVGRSINLNARWNGRGHHRYKQLSRTNNKRLYKIYWQFFPSEKLNEKEQLYIELFKPHLNYSRVKNYVRKAIQPNEEISRLLKVINKKTLLFPDVRSAVLGYYREIDEVEEGDLKEYTCIVIVVTVNDHDGPILKSYNKSHQRKGNNLKGCWYIYESECGSNDPNIKPASILVFLFGNIIYEFVCYPSLIERLAQNRSSLHNVEIAKQSVLALKDTSILPSLIVPDGNFMSRQKDYLEYRAGDLQSVLPARDFGRLT</sequence>
<dbReference type="SUPFAM" id="SSF82771">
    <property type="entry name" value="GIY-YIG endonuclease"/>
    <property type="match status" value="1"/>
</dbReference>
<evidence type="ECO:0000313" key="3">
    <source>
        <dbReference type="Proteomes" id="UP001576784"/>
    </source>
</evidence>
<dbReference type="EMBL" id="JBHFNR010000144">
    <property type="protein sequence ID" value="MFB2895049.1"/>
    <property type="molecule type" value="Genomic_DNA"/>
</dbReference>
<reference evidence="2 3" key="1">
    <citation type="submission" date="2024-09" db="EMBL/GenBank/DDBJ databases">
        <title>Floridaenema gen nov. (Aerosakkonemataceae, Aerosakkonematales ord. nov., Cyanobacteria) from benthic tropical and subtropical fresh waters, with the description of four new species.</title>
        <authorList>
            <person name="Moretto J.A."/>
            <person name="Berthold D.E."/>
            <person name="Lefler F.W."/>
            <person name="Huang I.-S."/>
            <person name="Laughinghouse H. IV."/>
        </authorList>
    </citation>
    <scope>NUCLEOTIDE SEQUENCE [LARGE SCALE GENOMIC DNA]</scope>
    <source>
        <strain evidence="2 3">BLCC-F50</strain>
    </source>
</reference>
<comment type="caution">
    <text evidence="2">The sequence shown here is derived from an EMBL/GenBank/DDBJ whole genome shotgun (WGS) entry which is preliminary data.</text>
</comment>
<proteinExistence type="predicted"/>
<dbReference type="CDD" id="cd00719">
    <property type="entry name" value="GIY-YIG_SF"/>
    <property type="match status" value="1"/>
</dbReference>
<dbReference type="Pfam" id="PF01541">
    <property type="entry name" value="GIY-YIG"/>
    <property type="match status" value="1"/>
</dbReference>
<protein>
    <submittedName>
        <fullName evidence="2">GIY-YIG nuclease family protein</fullName>
    </submittedName>
</protein>
<dbReference type="RefSeq" id="WP_413264690.1">
    <property type="nucleotide sequence ID" value="NZ_JBHFNR010000144.1"/>
</dbReference>